<organism evidence="3 4">
    <name type="scientific">Stachybotrys elegans</name>
    <dbReference type="NCBI Taxonomy" id="80388"/>
    <lineage>
        <taxon>Eukaryota</taxon>
        <taxon>Fungi</taxon>
        <taxon>Dikarya</taxon>
        <taxon>Ascomycota</taxon>
        <taxon>Pezizomycotina</taxon>
        <taxon>Sordariomycetes</taxon>
        <taxon>Hypocreomycetidae</taxon>
        <taxon>Hypocreales</taxon>
        <taxon>Stachybotryaceae</taxon>
        <taxon>Stachybotrys</taxon>
    </lineage>
</organism>
<dbReference type="SMART" id="SM00066">
    <property type="entry name" value="GAL4"/>
    <property type="match status" value="1"/>
</dbReference>
<evidence type="ECO:0000256" key="1">
    <source>
        <dbReference type="ARBA" id="ARBA00023242"/>
    </source>
</evidence>
<dbReference type="InterPro" id="IPR053178">
    <property type="entry name" value="Osmoadaptation_assoc"/>
</dbReference>
<protein>
    <recommendedName>
        <fullName evidence="2">Zn(2)-C6 fungal-type domain-containing protein</fullName>
    </recommendedName>
</protein>
<evidence type="ECO:0000313" key="4">
    <source>
        <dbReference type="Proteomes" id="UP000813444"/>
    </source>
</evidence>
<dbReference type="SUPFAM" id="SSF57701">
    <property type="entry name" value="Zn2/Cys6 DNA-binding domain"/>
    <property type="match status" value="1"/>
</dbReference>
<dbReference type="Pfam" id="PF00172">
    <property type="entry name" value="Zn_clus"/>
    <property type="match status" value="1"/>
</dbReference>
<dbReference type="OrthoDB" id="5126878at2759"/>
<dbReference type="AlphaFoldDB" id="A0A8K0SZC9"/>
<dbReference type="Gene3D" id="4.10.240.10">
    <property type="entry name" value="Zn(2)-C6 fungal-type DNA-binding domain"/>
    <property type="match status" value="1"/>
</dbReference>
<keyword evidence="1" id="KW-0539">Nucleus</keyword>
<comment type="caution">
    <text evidence="3">The sequence shown here is derived from an EMBL/GenBank/DDBJ whole genome shotgun (WGS) entry which is preliminary data.</text>
</comment>
<proteinExistence type="predicted"/>
<feature type="domain" description="Zn(2)-C6 fungal-type" evidence="2">
    <location>
        <begin position="15"/>
        <end position="44"/>
    </location>
</feature>
<dbReference type="EMBL" id="JAGPNK010000003">
    <property type="protein sequence ID" value="KAH7324704.1"/>
    <property type="molecule type" value="Genomic_DNA"/>
</dbReference>
<gene>
    <name evidence="3" type="ORF">B0I35DRAFT_475931</name>
</gene>
<dbReference type="Proteomes" id="UP000813444">
    <property type="component" value="Unassembled WGS sequence"/>
</dbReference>
<dbReference type="InterPro" id="IPR001138">
    <property type="entry name" value="Zn2Cys6_DnaBD"/>
</dbReference>
<name>A0A8K0SZC9_9HYPO</name>
<evidence type="ECO:0000313" key="3">
    <source>
        <dbReference type="EMBL" id="KAH7324704.1"/>
    </source>
</evidence>
<evidence type="ECO:0000259" key="2">
    <source>
        <dbReference type="PROSITE" id="PS50048"/>
    </source>
</evidence>
<reference evidence="3" key="1">
    <citation type="journal article" date="2021" name="Nat. Commun.">
        <title>Genetic determinants of endophytism in the Arabidopsis root mycobiome.</title>
        <authorList>
            <person name="Mesny F."/>
            <person name="Miyauchi S."/>
            <person name="Thiergart T."/>
            <person name="Pickel B."/>
            <person name="Atanasova L."/>
            <person name="Karlsson M."/>
            <person name="Huettel B."/>
            <person name="Barry K.W."/>
            <person name="Haridas S."/>
            <person name="Chen C."/>
            <person name="Bauer D."/>
            <person name="Andreopoulos W."/>
            <person name="Pangilinan J."/>
            <person name="LaButti K."/>
            <person name="Riley R."/>
            <person name="Lipzen A."/>
            <person name="Clum A."/>
            <person name="Drula E."/>
            <person name="Henrissat B."/>
            <person name="Kohler A."/>
            <person name="Grigoriev I.V."/>
            <person name="Martin F.M."/>
            <person name="Hacquard S."/>
        </authorList>
    </citation>
    <scope>NUCLEOTIDE SEQUENCE</scope>
    <source>
        <strain evidence="3">MPI-CAGE-CH-0235</strain>
    </source>
</reference>
<dbReference type="GO" id="GO:0000981">
    <property type="term" value="F:DNA-binding transcription factor activity, RNA polymerase II-specific"/>
    <property type="evidence" value="ECO:0007669"/>
    <property type="project" value="InterPro"/>
</dbReference>
<dbReference type="GO" id="GO:0008270">
    <property type="term" value="F:zinc ion binding"/>
    <property type="evidence" value="ECO:0007669"/>
    <property type="project" value="InterPro"/>
</dbReference>
<dbReference type="PANTHER" id="PTHR38111">
    <property type="entry name" value="ZN(2)-C6 FUNGAL-TYPE DOMAIN-CONTAINING PROTEIN-RELATED"/>
    <property type="match status" value="1"/>
</dbReference>
<keyword evidence="4" id="KW-1185">Reference proteome</keyword>
<accession>A0A8K0SZC9</accession>
<dbReference type="InterPro" id="IPR036864">
    <property type="entry name" value="Zn2-C6_fun-type_DNA-bd_sf"/>
</dbReference>
<sequence>MTVAVTIMSRIRSQRCQRCRWRKIKCDENWPTCTPCARARCPCSGPPILLEPDSDALSSASVESADTAAGSSSSQVLSHYELPEGSSYIRVRLSVGSPRSSPTTIADRVASRLVGYLEKGSAFDATLAADYLRLLPRRLAASNALRDAVALFCACWGAFRRSPSTETPIDPRAHVKALRSMQRALDDDTQNLSCETLAAATIMERLTVLFDNRQGANPIAHVRGIHSLMLHRGPPNPDDDLDVALAFGNLSTLMTLWLMQGGDNFYVTPPWRECLISLAQNPATDVPQAQIETFNLLVRFGTWPQLMFEVRDLEASMDESVSSQAQALLKSLEVNQTVTNYLLDQTFEELNGLTLTTESLDPESLGGTIYNFTHPDTLNRTLLHLMAAIACNRQRYQVVSFLRGAALESIETEHRRLCTDVWKCIPYIRSLGPISSILYLAPLAITLEAADRGERLSLIKTLMDLDQFLGRLPNSIAGLEKALLDMAQTWTGRQGISLLSEDHHSDGEGAHEEGNQ</sequence>
<dbReference type="PROSITE" id="PS50048">
    <property type="entry name" value="ZN2_CY6_FUNGAL_2"/>
    <property type="match status" value="1"/>
</dbReference>
<dbReference type="CDD" id="cd00067">
    <property type="entry name" value="GAL4"/>
    <property type="match status" value="1"/>
</dbReference>